<reference evidence="7 8" key="1">
    <citation type="submission" date="2018-10" db="EMBL/GenBank/DDBJ databases">
        <authorList>
            <person name="Jung H.S."/>
            <person name="Jeon C.O."/>
        </authorList>
    </citation>
    <scope>NUCLEOTIDE SEQUENCE [LARGE SCALE GENOMIC DNA]</scope>
    <source>
        <strain evidence="7 8">MA-7-27</strain>
    </source>
</reference>
<dbReference type="EC" id="3.1.3.48" evidence="2"/>
<comment type="similarity">
    <text evidence="1">Belongs to the low molecular weight phosphotyrosine protein phosphatase family.</text>
</comment>
<dbReference type="Gene3D" id="3.40.50.2300">
    <property type="match status" value="1"/>
</dbReference>
<evidence type="ECO:0000256" key="2">
    <source>
        <dbReference type="ARBA" id="ARBA00013064"/>
    </source>
</evidence>
<dbReference type="SMART" id="SM00226">
    <property type="entry name" value="LMWPc"/>
    <property type="match status" value="1"/>
</dbReference>
<gene>
    <name evidence="7" type="ORF">D9R08_02845</name>
</gene>
<dbReference type="SUPFAM" id="SSF52788">
    <property type="entry name" value="Phosphotyrosine protein phosphatases I"/>
    <property type="match status" value="1"/>
</dbReference>
<dbReference type="Proteomes" id="UP000281343">
    <property type="component" value="Unassembled WGS sequence"/>
</dbReference>
<evidence type="ECO:0000313" key="7">
    <source>
        <dbReference type="EMBL" id="RMA43879.1"/>
    </source>
</evidence>
<organism evidence="7 8">
    <name type="scientific">Rhodophyticola porphyridii</name>
    <dbReference type="NCBI Taxonomy" id="1852017"/>
    <lineage>
        <taxon>Bacteria</taxon>
        <taxon>Pseudomonadati</taxon>
        <taxon>Pseudomonadota</taxon>
        <taxon>Alphaproteobacteria</taxon>
        <taxon>Rhodobacterales</taxon>
        <taxon>Roseobacteraceae</taxon>
        <taxon>Rhodophyticola</taxon>
    </lineage>
</organism>
<dbReference type="InterPro" id="IPR017867">
    <property type="entry name" value="Tyr_phospatase_low_mol_wt"/>
</dbReference>
<dbReference type="GO" id="GO:0004725">
    <property type="term" value="F:protein tyrosine phosphatase activity"/>
    <property type="evidence" value="ECO:0007669"/>
    <property type="project" value="UniProtKB-EC"/>
</dbReference>
<feature type="active site" description="Nucleophile" evidence="5">
    <location>
        <position position="9"/>
    </location>
</feature>
<evidence type="ECO:0000259" key="6">
    <source>
        <dbReference type="SMART" id="SM00226"/>
    </source>
</evidence>
<keyword evidence="8" id="KW-1185">Reference proteome</keyword>
<accession>A0A3L9Y529</accession>
<protein>
    <recommendedName>
        <fullName evidence="2">protein-tyrosine-phosphatase</fullName>
        <ecNumber evidence="2">3.1.3.48</ecNumber>
    </recommendedName>
</protein>
<dbReference type="InterPro" id="IPR023485">
    <property type="entry name" value="Ptyr_pPase"/>
</dbReference>
<dbReference type="OrthoDB" id="9784339at2"/>
<comment type="caution">
    <text evidence="7">The sequence shown here is derived from an EMBL/GenBank/DDBJ whole genome shotgun (WGS) entry which is preliminary data.</text>
</comment>
<evidence type="ECO:0000256" key="5">
    <source>
        <dbReference type="PIRSR" id="PIRSR617867-1"/>
    </source>
</evidence>
<dbReference type="InterPro" id="IPR036196">
    <property type="entry name" value="Ptyr_pPase_sf"/>
</dbReference>
<dbReference type="PRINTS" id="PR00719">
    <property type="entry name" value="LMWPTPASE"/>
</dbReference>
<evidence type="ECO:0000313" key="8">
    <source>
        <dbReference type="Proteomes" id="UP000281343"/>
    </source>
</evidence>
<keyword evidence="4" id="KW-0904">Protein phosphatase</keyword>
<dbReference type="EMBL" id="RCNT01000001">
    <property type="protein sequence ID" value="RMA43879.1"/>
    <property type="molecule type" value="Genomic_DNA"/>
</dbReference>
<dbReference type="PANTHER" id="PTHR11717">
    <property type="entry name" value="LOW MOLECULAR WEIGHT PROTEIN TYROSINE PHOSPHATASE"/>
    <property type="match status" value="1"/>
</dbReference>
<sequence length="155" mass="16612">MTTRILCVCLGNICRSPAGQAVLEVLLPGAGIDSAGTGDWHIGRAPYGPMQTTALARGYDLSGQRARQVGPCDFEDFDLVLAMDRQNLADLRAIRPGGSRAELALFLAHADGTPEDVPDPYFTRDFDTTMDLIETGAKAWAAQPHIASAVSPKER</sequence>
<evidence type="ECO:0000256" key="1">
    <source>
        <dbReference type="ARBA" id="ARBA00011063"/>
    </source>
</evidence>
<proteinExistence type="inferred from homology"/>
<feature type="active site" description="Proton donor" evidence="5">
    <location>
        <position position="119"/>
    </location>
</feature>
<dbReference type="CDD" id="cd16343">
    <property type="entry name" value="LMWPTP"/>
    <property type="match status" value="1"/>
</dbReference>
<dbReference type="RefSeq" id="WP_121896469.1">
    <property type="nucleotide sequence ID" value="NZ_RCNT01000001.1"/>
</dbReference>
<dbReference type="Pfam" id="PF01451">
    <property type="entry name" value="LMWPc"/>
    <property type="match status" value="1"/>
</dbReference>
<evidence type="ECO:0000256" key="3">
    <source>
        <dbReference type="ARBA" id="ARBA00022801"/>
    </source>
</evidence>
<dbReference type="InterPro" id="IPR050438">
    <property type="entry name" value="LMW_PTPase"/>
</dbReference>
<feature type="domain" description="Phosphotyrosine protein phosphatase I" evidence="6">
    <location>
        <begin position="3"/>
        <end position="143"/>
    </location>
</feature>
<dbReference type="AlphaFoldDB" id="A0A3L9Y529"/>
<name>A0A3L9Y529_9RHOB</name>
<feature type="active site" evidence="5">
    <location>
        <position position="15"/>
    </location>
</feature>
<keyword evidence="3" id="KW-0378">Hydrolase</keyword>
<evidence type="ECO:0000256" key="4">
    <source>
        <dbReference type="ARBA" id="ARBA00022912"/>
    </source>
</evidence>
<dbReference type="PANTHER" id="PTHR11717:SF7">
    <property type="entry name" value="LOW MOLECULAR WEIGHT PHOSPHOTYROSINE PROTEIN PHOSPHATASE"/>
    <property type="match status" value="1"/>
</dbReference>